<proteinExistence type="predicted"/>
<accession>A0A183FGG7</accession>
<organism evidence="2 3">
    <name type="scientific">Heligmosomoides polygyrus</name>
    <name type="common">Parasitic roundworm</name>
    <dbReference type="NCBI Taxonomy" id="6339"/>
    <lineage>
        <taxon>Eukaryota</taxon>
        <taxon>Metazoa</taxon>
        <taxon>Ecdysozoa</taxon>
        <taxon>Nematoda</taxon>
        <taxon>Chromadorea</taxon>
        <taxon>Rhabditida</taxon>
        <taxon>Rhabditina</taxon>
        <taxon>Rhabditomorpha</taxon>
        <taxon>Strongyloidea</taxon>
        <taxon>Heligmosomidae</taxon>
        <taxon>Heligmosomoides</taxon>
    </lineage>
</organism>
<name>A0A183FGG7_HELPZ</name>
<dbReference type="EMBL" id="UZAH01025533">
    <property type="protein sequence ID" value="VDO65707.1"/>
    <property type="molecule type" value="Genomic_DNA"/>
</dbReference>
<evidence type="ECO:0000313" key="1">
    <source>
        <dbReference type="EMBL" id="VDO65707.1"/>
    </source>
</evidence>
<dbReference type="AlphaFoldDB" id="A0A183FGG7"/>
<evidence type="ECO:0000313" key="3">
    <source>
        <dbReference type="WBParaSite" id="HPBE_0000574701-mRNA-1"/>
    </source>
</evidence>
<reference evidence="1 2" key="1">
    <citation type="submission" date="2018-11" db="EMBL/GenBank/DDBJ databases">
        <authorList>
            <consortium name="Pathogen Informatics"/>
        </authorList>
    </citation>
    <scope>NUCLEOTIDE SEQUENCE [LARGE SCALE GENOMIC DNA]</scope>
</reference>
<keyword evidence="2" id="KW-1185">Reference proteome</keyword>
<reference evidence="3" key="2">
    <citation type="submission" date="2019-09" db="UniProtKB">
        <authorList>
            <consortium name="WormBaseParasite"/>
        </authorList>
    </citation>
    <scope>IDENTIFICATION</scope>
</reference>
<evidence type="ECO:0000313" key="2">
    <source>
        <dbReference type="Proteomes" id="UP000050761"/>
    </source>
</evidence>
<sequence>MGHGYVGDGEVAALLSNNFSIRETICWFCCWRTESIAAIHGGGAASDDVGGSGVGIDDVDSGGAAVEGILESEAFGRRLAVDGIAGVGWRS</sequence>
<dbReference type="WBParaSite" id="HPBE_0000574701-mRNA-1">
    <property type="protein sequence ID" value="HPBE_0000574701-mRNA-1"/>
    <property type="gene ID" value="HPBE_0000574701"/>
</dbReference>
<accession>A0A3P7XZE2</accession>
<gene>
    <name evidence="1" type="ORF">HPBE_LOCUS5748</name>
</gene>
<protein>
    <submittedName>
        <fullName evidence="1 3">Uncharacterized protein</fullName>
    </submittedName>
</protein>
<dbReference type="Proteomes" id="UP000050761">
    <property type="component" value="Unassembled WGS sequence"/>
</dbReference>